<keyword evidence="1" id="KW-0812">Transmembrane</keyword>
<evidence type="ECO:0008006" key="4">
    <source>
        <dbReference type="Google" id="ProtNLM"/>
    </source>
</evidence>
<proteinExistence type="predicted"/>
<dbReference type="RefSeq" id="WP_304601351.1">
    <property type="nucleotide sequence ID" value="NZ_JAUQYO010000001.1"/>
</dbReference>
<name>A0ABT9DET3_9CELL</name>
<comment type="caution">
    <text evidence="2">The sequence shown here is derived from an EMBL/GenBank/DDBJ whole genome shotgun (WGS) entry which is preliminary data.</text>
</comment>
<keyword evidence="3" id="KW-1185">Reference proteome</keyword>
<keyword evidence="1" id="KW-1133">Transmembrane helix</keyword>
<dbReference type="Proteomes" id="UP001232536">
    <property type="component" value="Unassembled WGS sequence"/>
</dbReference>
<reference evidence="2 3" key="1">
    <citation type="submission" date="2023-07" db="EMBL/GenBank/DDBJ databases">
        <title>Description of novel actinomycetes strains, isolated from tidal flat sediment.</title>
        <authorList>
            <person name="Lu C."/>
        </authorList>
    </citation>
    <scope>NUCLEOTIDE SEQUENCE [LARGE SCALE GENOMIC DNA]</scope>
    <source>
        <strain evidence="2 3">SYSU T00b441</strain>
    </source>
</reference>
<dbReference type="EMBL" id="JAUQYP010000001">
    <property type="protein sequence ID" value="MDO8107742.1"/>
    <property type="molecule type" value="Genomic_DNA"/>
</dbReference>
<evidence type="ECO:0000256" key="1">
    <source>
        <dbReference type="SAM" id="Phobius"/>
    </source>
</evidence>
<keyword evidence="1" id="KW-0472">Membrane</keyword>
<evidence type="ECO:0000313" key="3">
    <source>
        <dbReference type="Proteomes" id="UP001232536"/>
    </source>
</evidence>
<protein>
    <recommendedName>
        <fullName evidence="4">DUF2530 domain-containing protein</fullName>
    </recommendedName>
</protein>
<gene>
    <name evidence="2" type="ORF">Q6348_11095</name>
</gene>
<feature type="transmembrane region" description="Helical" evidence="1">
    <location>
        <begin position="20"/>
        <end position="40"/>
    </location>
</feature>
<evidence type="ECO:0000313" key="2">
    <source>
        <dbReference type="EMBL" id="MDO8107742.1"/>
    </source>
</evidence>
<organism evidence="2 3">
    <name type="scientific">Actinotalea lenta</name>
    <dbReference type="NCBI Taxonomy" id="3064654"/>
    <lineage>
        <taxon>Bacteria</taxon>
        <taxon>Bacillati</taxon>
        <taxon>Actinomycetota</taxon>
        <taxon>Actinomycetes</taxon>
        <taxon>Micrococcales</taxon>
        <taxon>Cellulomonadaceae</taxon>
        <taxon>Actinotalea</taxon>
    </lineage>
</organism>
<feature type="transmembrane region" description="Helical" evidence="1">
    <location>
        <begin position="52"/>
        <end position="70"/>
    </location>
</feature>
<accession>A0ABT9DET3</accession>
<sequence>MSKPEPESPDTRPAPLTTRWWWSAGVMTVIGVAVVAYQWQPIVTSTAVWGNYAVAVLGAGVALYGAWQLWRDWRSERARQRTEDGSSD</sequence>